<dbReference type="InterPro" id="IPR036388">
    <property type="entry name" value="WH-like_DNA-bd_sf"/>
</dbReference>
<dbReference type="PANTHER" id="PTHR18964:SF149">
    <property type="entry name" value="BIFUNCTIONAL UDP-N-ACETYLGLUCOSAMINE 2-EPIMERASE_N-ACETYLMANNOSAMINE KINASE"/>
    <property type="match status" value="1"/>
</dbReference>
<comment type="caution">
    <text evidence="2">The sequence shown here is derived from an EMBL/GenBank/DDBJ whole genome shotgun (WGS) entry which is preliminary data.</text>
</comment>
<reference evidence="2 3" key="1">
    <citation type="submission" date="2019-01" db="EMBL/GenBank/DDBJ databases">
        <title>Sequencing the genomes of 1000 actinobacteria strains.</title>
        <authorList>
            <person name="Klenk H.-P."/>
        </authorList>
    </citation>
    <scope>NUCLEOTIDE SEQUENCE [LARGE SCALE GENOMIC DNA]</scope>
    <source>
        <strain evidence="2 3">DSM 43925</strain>
    </source>
</reference>
<name>A0A438MDM6_9ACTN</name>
<accession>A0A438MDM6</accession>
<dbReference type="Gene3D" id="1.10.10.10">
    <property type="entry name" value="Winged helix-like DNA-binding domain superfamily/Winged helix DNA-binding domain"/>
    <property type="match status" value="1"/>
</dbReference>
<proteinExistence type="inferred from homology"/>
<keyword evidence="2" id="KW-0808">Transferase</keyword>
<dbReference type="PANTHER" id="PTHR18964">
    <property type="entry name" value="ROK (REPRESSOR, ORF, KINASE) FAMILY"/>
    <property type="match status" value="1"/>
</dbReference>
<keyword evidence="3" id="KW-1185">Reference proteome</keyword>
<keyword evidence="2" id="KW-0418">Kinase</keyword>
<dbReference type="InterPro" id="IPR000600">
    <property type="entry name" value="ROK"/>
</dbReference>
<evidence type="ECO:0000313" key="2">
    <source>
        <dbReference type="EMBL" id="RVX43909.1"/>
    </source>
</evidence>
<comment type="similarity">
    <text evidence="1">Belongs to the ROK (NagC/XylR) family.</text>
</comment>
<gene>
    <name evidence="2" type="ORF">EDD27_6619</name>
</gene>
<dbReference type="GO" id="GO:0016301">
    <property type="term" value="F:kinase activity"/>
    <property type="evidence" value="ECO:0007669"/>
    <property type="project" value="UniProtKB-KW"/>
</dbReference>
<dbReference type="Proteomes" id="UP000284824">
    <property type="component" value="Unassembled WGS sequence"/>
</dbReference>
<dbReference type="SUPFAM" id="SSF53067">
    <property type="entry name" value="Actin-like ATPase domain"/>
    <property type="match status" value="1"/>
</dbReference>
<dbReference type="Pfam" id="PF00480">
    <property type="entry name" value="ROK"/>
    <property type="match status" value="1"/>
</dbReference>
<dbReference type="AlphaFoldDB" id="A0A438MDM6"/>
<evidence type="ECO:0000313" key="3">
    <source>
        <dbReference type="Proteomes" id="UP000284824"/>
    </source>
</evidence>
<dbReference type="InterPro" id="IPR036390">
    <property type="entry name" value="WH_DNA-bd_sf"/>
</dbReference>
<evidence type="ECO:0000256" key="1">
    <source>
        <dbReference type="ARBA" id="ARBA00006479"/>
    </source>
</evidence>
<dbReference type="EMBL" id="SAUN01000001">
    <property type="protein sequence ID" value="RVX43909.1"/>
    <property type="molecule type" value="Genomic_DNA"/>
</dbReference>
<dbReference type="InterPro" id="IPR043129">
    <property type="entry name" value="ATPase_NBD"/>
</dbReference>
<organism evidence="2 3">
    <name type="scientific">Nonomuraea polychroma</name>
    <dbReference type="NCBI Taxonomy" id="46176"/>
    <lineage>
        <taxon>Bacteria</taxon>
        <taxon>Bacillati</taxon>
        <taxon>Actinomycetota</taxon>
        <taxon>Actinomycetes</taxon>
        <taxon>Streptosporangiales</taxon>
        <taxon>Streptosporangiaceae</taxon>
        <taxon>Nonomuraea</taxon>
    </lineage>
</organism>
<protein>
    <submittedName>
        <fullName evidence="2">Putative NBD/HSP70 family sugar kinase</fullName>
    </submittedName>
</protein>
<dbReference type="SUPFAM" id="SSF46785">
    <property type="entry name" value="Winged helix' DNA-binding domain"/>
    <property type="match status" value="1"/>
</dbReference>
<dbReference type="OrthoDB" id="5174513at2"/>
<sequence length="412" mass="44250">MFCFLILVKFMSSTRTYYNGAVNNTTASLRQSNLSRALLLLHERAEVTRAELTSALAVSRNTTAQVVGDLVAYGLVEELDAPRTGRRGRPTTTLRPGPVSPVTVACEVAPHQVRIGVVRIGRRLTDLQVHRLPDDSPQSVIKLLRDLLPAVVARFANRCVGVSVAIYGLVDPSGRVDIAANLGWNGVPLQEELSATGSLGVPVVVGNDASLAALYEARHGAGRHAGTCLYLYGATGVGGGLTVDGRLMSGRHGYTGEVGHMLINPQGRTCRCGRVGCWETEVDWWALRRRWKPIEDRGADDEAAAREVYEAAERGDERAIQSVRDTAAWLGEGLGSLLNVIDPDVIVLAGGLSSLYSADPATVLSHALARRIGRPVDLREILVVSSDQRDAALLGAAERLLQPVLEQPPLPE</sequence>
<dbReference type="Gene3D" id="3.30.420.40">
    <property type="match status" value="2"/>
</dbReference>